<dbReference type="GO" id="GO:0004341">
    <property type="term" value="F:gluconolactonase activity"/>
    <property type="evidence" value="ECO:0007669"/>
    <property type="project" value="TreeGrafter"/>
</dbReference>
<evidence type="ECO:0000313" key="3">
    <source>
        <dbReference type="EMBL" id="OQR79478.1"/>
    </source>
</evidence>
<evidence type="ECO:0000256" key="1">
    <source>
        <dbReference type="ARBA" id="ARBA00008853"/>
    </source>
</evidence>
<dbReference type="STRING" id="418985.A0A1V9Y1J7"/>
<dbReference type="InterPro" id="IPR011042">
    <property type="entry name" value="6-blade_b-propeller_TolB-like"/>
</dbReference>
<dbReference type="InterPro" id="IPR005511">
    <property type="entry name" value="SMP-30"/>
</dbReference>
<evidence type="ECO:0000313" key="4">
    <source>
        <dbReference type="Proteomes" id="UP000192247"/>
    </source>
</evidence>
<dbReference type="PRINTS" id="PR01790">
    <property type="entry name" value="SMP30FAMILY"/>
</dbReference>
<accession>A0A1V9Y1J7</accession>
<dbReference type="InParanoid" id="A0A1V9Y1J7"/>
<dbReference type="InterPro" id="IPR013658">
    <property type="entry name" value="SGL"/>
</dbReference>
<gene>
    <name evidence="3" type="ORF">BIW11_05706</name>
</gene>
<dbReference type="OrthoDB" id="423498at2759"/>
<dbReference type="GO" id="GO:0005509">
    <property type="term" value="F:calcium ion binding"/>
    <property type="evidence" value="ECO:0007669"/>
    <property type="project" value="TreeGrafter"/>
</dbReference>
<comment type="similarity">
    <text evidence="1">Belongs to the SMP-30/CGR1 family.</text>
</comment>
<dbReference type="PANTHER" id="PTHR10907:SF47">
    <property type="entry name" value="REGUCALCIN"/>
    <property type="match status" value="1"/>
</dbReference>
<organism evidence="3 4">
    <name type="scientific">Tropilaelaps mercedesae</name>
    <dbReference type="NCBI Taxonomy" id="418985"/>
    <lineage>
        <taxon>Eukaryota</taxon>
        <taxon>Metazoa</taxon>
        <taxon>Ecdysozoa</taxon>
        <taxon>Arthropoda</taxon>
        <taxon>Chelicerata</taxon>
        <taxon>Arachnida</taxon>
        <taxon>Acari</taxon>
        <taxon>Parasitiformes</taxon>
        <taxon>Mesostigmata</taxon>
        <taxon>Gamasina</taxon>
        <taxon>Dermanyssoidea</taxon>
        <taxon>Laelapidae</taxon>
        <taxon>Tropilaelaps</taxon>
    </lineage>
</organism>
<sequence length="298" mass="33097">MHRTNCRVKPLKSHKSKQGVNMFFADGNLYYADAPVKKVIKYSVDDQDILATLYTKKRSAFIIPIYKKSRLPTELTIQNSVLICDGLQIKVVDLDSKAELDVSLSDDTGLEGHVGSSATHNTGQLFFSVIQTGISHIRLTFVKDCSRLFGIDMTKNRIVYFNMDQLLISSPISYLNWGDSPLVENSQARGLTIDSSDHLWMCCSGEGKVIQVDLETKAIIKEISTPRARQLSSLCFGGNDYRELFVASSYAGLAQDELTRQINAGHIFSAKGYSNVRGRKPTPVYLDLPSGSVMTPNE</sequence>
<protein>
    <submittedName>
        <fullName evidence="3">Regucalcin-like</fullName>
    </submittedName>
</protein>
<name>A0A1V9Y1J7_9ACAR</name>
<dbReference type="PANTHER" id="PTHR10907">
    <property type="entry name" value="REGUCALCIN"/>
    <property type="match status" value="1"/>
</dbReference>
<proteinExistence type="inferred from homology"/>
<dbReference type="EMBL" id="MNPL01001076">
    <property type="protein sequence ID" value="OQR79478.1"/>
    <property type="molecule type" value="Genomic_DNA"/>
</dbReference>
<dbReference type="AlphaFoldDB" id="A0A1V9Y1J7"/>
<keyword evidence="4" id="KW-1185">Reference proteome</keyword>
<reference evidence="3 4" key="1">
    <citation type="journal article" date="2017" name="Gigascience">
        <title>Draft genome of the honey bee ectoparasitic mite, Tropilaelaps mercedesae, is shaped by the parasitic life history.</title>
        <authorList>
            <person name="Dong X."/>
            <person name="Armstrong S.D."/>
            <person name="Xia D."/>
            <person name="Makepeace B.L."/>
            <person name="Darby A.C."/>
            <person name="Kadowaki T."/>
        </authorList>
    </citation>
    <scope>NUCLEOTIDE SEQUENCE [LARGE SCALE GENOMIC DNA]</scope>
    <source>
        <strain evidence="3">Wuxi-XJTLU</strain>
    </source>
</reference>
<dbReference type="Gene3D" id="2.120.10.30">
    <property type="entry name" value="TolB, C-terminal domain"/>
    <property type="match status" value="1"/>
</dbReference>
<comment type="caution">
    <text evidence="3">The sequence shown here is derived from an EMBL/GenBank/DDBJ whole genome shotgun (WGS) entry which is preliminary data.</text>
</comment>
<feature type="domain" description="SMP-30/Gluconolactonase/LRE-like region" evidence="2">
    <location>
        <begin position="141"/>
        <end position="249"/>
    </location>
</feature>
<evidence type="ECO:0000259" key="2">
    <source>
        <dbReference type="Pfam" id="PF08450"/>
    </source>
</evidence>
<dbReference type="Pfam" id="PF08450">
    <property type="entry name" value="SGL"/>
    <property type="match status" value="1"/>
</dbReference>
<dbReference type="Proteomes" id="UP000192247">
    <property type="component" value="Unassembled WGS sequence"/>
</dbReference>
<dbReference type="GO" id="GO:0019853">
    <property type="term" value="P:L-ascorbic acid biosynthetic process"/>
    <property type="evidence" value="ECO:0007669"/>
    <property type="project" value="TreeGrafter"/>
</dbReference>
<dbReference type="SUPFAM" id="SSF63829">
    <property type="entry name" value="Calcium-dependent phosphotriesterase"/>
    <property type="match status" value="1"/>
</dbReference>